<feature type="compositionally biased region" description="Polar residues" evidence="1">
    <location>
        <begin position="227"/>
        <end position="246"/>
    </location>
</feature>
<protein>
    <submittedName>
        <fullName evidence="4">Replication initiation protein RepC</fullName>
    </submittedName>
</protein>
<dbReference type="Pfam" id="PF03428">
    <property type="entry name" value="RP-C"/>
    <property type="match status" value="1"/>
</dbReference>
<name>A0A1H5YM21_9RHOB</name>
<dbReference type="InterPro" id="IPR005090">
    <property type="entry name" value="RepC_N"/>
</dbReference>
<dbReference type="EMBL" id="FNVD01000020">
    <property type="protein sequence ID" value="SEG24790.1"/>
    <property type="molecule type" value="Genomic_DNA"/>
</dbReference>
<feature type="region of interest" description="Disordered" evidence="1">
    <location>
        <begin position="227"/>
        <end position="286"/>
    </location>
</feature>
<dbReference type="InterPro" id="IPR021760">
    <property type="entry name" value="RepC_C"/>
</dbReference>
<feature type="domain" description="Plasmid replication protein C N-terminal" evidence="2">
    <location>
        <begin position="8"/>
        <end position="171"/>
    </location>
</feature>
<dbReference type="AlphaFoldDB" id="A0A1H5YM21"/>
<feature type="compositionally biased region" description="Basic and acidic residues" evidence="1">
    <location>
        <begin position="247"/>
        <end position="260"/>
    </location>
</feature>
<evidence type="ECO:0000259" key="2">
    <source>
        <dbReference type="Pfam" id="PF03428"/>
    </source>
</evidence>
<feature type="domain" description="Plasmid replication protein C C-terminal" evidence="3">
    <location>
        <begin position="309"/>
        <end position="408"/>
    </location>
</feature>
<dbReference type="NCBIfam" id="NF040974">
    <property type="entry name" value="RepABC_RepC"/>
    <property type="match status" value="1"/>
</dbReference>
<organism evidence="4 5">
    <name type="scientific">Jhaorihella thermophila</name>
    <dbReference type="NCBI Taxonomy" id="488547"/>
    <lineage>
        <taxon>Bacteria</taxon>
        <taxon>Pseudomonadati</taxon>
        <taxon>Pseudomonadota</taxon>
        <taxon>Alphaproteobacteria</taxon>
        <taxon>Rhodobacterales</taxon>
        <taxon>Paracoccaceae</taxon>
        <taxon>Jhaorihella</taxon>
    </lineage>
</organism>
<dbReference type="Pfam" id="PF11800">
    <property type="entry name" value="RP-C_C"/>
    <property type="match status" value="1"/>
</dbReference>
<dbReference type="Proteomes" id="UP000236742">
    <property type="component" value="Unassembled WGS sequence"/>
</dbReference>
<dbReference type="SUPFAM" id="SSF46785">
    <property type="entry name" value="Winged helix' DNA-binding domain"/>
    <property type="match status" value="1"/>
</dbReference>
<reference evidence="4 5" key="1">
    <citation type="submission" date="2016-10" db="EMBL/GenBank/DDBJ databases">
        <authorList>
            <person name="de Groot N.N."/>
        </authorList>
    </citation>
    <scope>NUCLEOTIDE SEQUENCE [LARGE SCALE GENOMIC DNA]</scope>
    <source>
        <strain evidence="4 5">DSM 23413</strain>
    </source>
</reference>
<dbReference type="Gene3D" id="1.10.10.10">
    <property type="entry name" value="Winged helix-like DNA-binding domain superfamily/Winged helix DNA-binding domain"/>
    <property type="match status" value="1"/>
</dbReference>
<evidence type="ECO:0000256" key="1">
    <source>
        <dbReference type="SAM" id="MobiDB-lite"/>
    </source>
</evidence>
<dbReference type="InterPro" id="IPR047611">
    <property type="entry name" value="RepABC_RepC"/>
</dbReference>
<gene>
    <name evidence="4" type="ORF">SAMN05421751_12017</name>
</gene>
<accession>A0A1H5YM21</accession>
<sequence>MVDAVLLQHRQVVEEDLPERGVNKWEALRELSAARSAYGLSDRDLAVLQALISFHPGEILGEDEQTLIVHPSNRAICERLNGMPCSTMRRHLARLVQAGVVVRRDSPNGKRYARRYGEEKIAFGFDLRPLVLRFHEFCEAAEQVRAGEARLKRLRETVSLMRRDLAGLAEYGGRIRPDLSIWDAFEDLAVLTGRALRRRLSEDDLQEMKARLLEALERARKILEGMETQNVSTKADQSEQHYQNSKPESHDSELRQEKAKPAAGGPKPKPRNGCDACSPSEAPKRAVDQREANNIAIEAEQQDNRPNLPLGLVLEACPAISDYAEGSVRHWHDLVRAADLVRPMMGISPSAWDEAKLEMGPEEAAVVLAAMLERFSEIRSHGGYLRHLTAKAAQGEFSCGPMVMALMRREAA</sequence>
<dbReference type="NCBIfam" id="NF010396">
    <property type="entry name" value="PRK13824.1"/>
    <property type="match status" value="1"/>
</dbReference>
<dbReference type="InterPro" id="IPR036390">
    <property type="entry name" value="WH_DNA-bd_sf"/>
</dbReference>
<evidence type="ECO:0000313" key="5">
    <source>
        <dbReference type="Proteomes" id="UP000236742"/>
    </source>
</evidence>
<evidence type="ECO:0000313" key="4">
    <source>
        <dbReference type="EMBL" id="SEG24790.1"/>
    </source>
</evidence>
<dbReference type="InterPro" id="IPR036388">
    <property type="entry name" value="WH-like_DNA-bd_sf"/>
</dbReference>
<proteinExistence type="predicted"/>
<keyword evidence="5" id="KW-1185">Reference proteome</keyword>
<evidence type="ECO:0000259" key="3">
    <source>
        <dbReference type="Pfam" id="PF11800"/>
    </source>
</evidence>